<feature type="domain" description="DUF4158" evidence="6">
    <location>
        <begin position="15"/>
        <end position="169"/>
    </location>
</feature>
<dbReference type="InterPro" id="IPR047653">
    <property type="entry name" value="Tn3-like_transpos"/>
</dbReference>
<dbReference type="AlphaFoldDB" id="A0A246JFT8"/>
<organism evidence="7 8">
    <name type="scientific">Roseateles aquatilis</name>
    <dbReference type="NCBI Taxonomy" id="431061"/>
    <lineage>
        <taxon>Bacteria</taxon>
        <taxon>Pseudomonadati</taxon>
        <taxon>Pseudomonadota</taxon>
        <taxon>Betaproteobacteria</taxon>
        <taxon>Burkholderiales</taxon>
        <taxon>Sphaerotilaceae</taxon>
        <taxon>Roseateles</taxon>
    </lineage>
</organism>
<evidence type="ECO:0000256" key="2">
    <source>
        <dbReference type="ARBA" id="ARBA00022578"/>
    </source>
</evidence>
<comment type="caution">
    <text evidence="7">The sequence shown here is derived from an EMBL/GenBank/DDBJ whole genome shotgun (WGS) entry which is preliminary data.</text>
</comment>
<feature type="domain" description="Tn3 transposase DDE" evidence="5">
    <location>
        <begin position="572"/>
        <end position="957"/>
    </location>
</feature>
<evidence type="ECO:0000259" key="6">
    <source>
        <dbReference type="Pfam" id="PF13700"/>
    </source>
</evidence>
<evidence type="ECO:0000256" key="3">
    <source>
        <dbReference type="ARBA" id="ARBA00023125"/>
    </source>
</evidence>
<reference evidence="7 8" key="1">
    <citation type="journal article" date="2008" name="Int. J. Syst. Evol. Microbiol.">
        <title>Description of Roseateles aquatilis sp. nov. and Roseateles terrae sp. nov., in the class Betaproteobacteria, and emended description of the genus Roseateles.</title>
        <authorList>
            <person name="Gomila M."/>
            <person name="Bowien B."/>
            <person name="Falsen E."/>
            <person name="Moore E.R."/>
            <person name="Lalucat J."/>
        </authorList>
    </citation>
    <scope>NUCLEOTIDE SEQUENCE [LARGE SCALE GENOMIC DNA]</scope>
    <source>
        <strain evidence="7 8">CCUG 48205</strain>
    </source>
</reference>
<evidence type="ECO:0000313" key="8">
    <source>
        <dbReference type="Proteomes" id="UP000197468"/>
    </source>
</evidence>
<dbReference type="EMBL" id="NIOF01000003">
    <property type="protein sequence ID" value="OWQ91391.1"/>
    <property type="molecule type" value="Genomic_DNA"/>
</dbReference>
<name>A0A246JFT8_9BURK</name>
<protein>
    <recommendedName>
        <fullName evidence="9">Tn3 family transposase</fullName>
    </recommendedName>
</protein>
<accession>A0A246JFT8</accession>
<keyword evidence="4" id="KW-0233">DNA recombination</keyword>
<proteinExistence type="inferred from homology"/>
<dbReference type="GO" id="GO:0003677">
    <property type="term" value="F:DNA binding"/>
    <property type="evidence" value="ECO:0007669"/>
    <property type="project" value="UniProtKB-KW"/>
</dbReference>
<gene>
    <name evidence="7" type="ORF">CDN99_09540</name>
</gene>
<dbReference type="NCBIfam" id="NF033527">
    <property type="entry name" value="transpos_Tn3"/>
    <property type="match status" value="1"/>
</dbReference>
<dbReference type="Proteomes" id="UP000197468">
    <property type="component" value="Unassembled WGS sequence"/>
</dbReference>
<keyword evidence="8" id="KW-1185">Reference proteome</keyword>
<evidence type="ECO:0000259" key="5">
    <source>
        <dbReference type="Pfam" id="PF01526"/>
    </source>
</evidence>
<dbReference type="Pfam" id="PF01526">
    <property type="entry name" value="DDE_Tnp_Tn3"/>
    <property type="match status" value="1"/>
</dbReference>
<dbReference type="InterPro" id="IPR025296">
    <property type="entry name" value="DUF4158"/>
</dbReference>
<dbReference type="GO" id="GO:0004803">
    <property type="term" value="F:transposase activity"/>
    <property type="evidence" value="ECO:0007669"/>
    <property type="project" value="InterPro"/>
</dbReference>
<evidence type="ECO:0000256" key="1">
    <source>
        <dbReference type="ARBA" id="ARBA00009402"/>
    </source>
</evidence>
<dbReference type="Pfam" id="PF13700">
    <property type="entry name" value="DUF4158"/>
    <property type="match status" value="1"/>
</dbReference>
<dbReference type="InterPro" id="IPR002513">
    <property type="entry name" value="Tn3_Tnp_DDE_dom"/>
</dbReference>
<keyword evidence="3" id="KW-0238">DNA-binding</keyword>
<comment type="similarity">
    <text evidence="1">Belongs to the transposase 7 family.</text>
</comment>
<keyword evidence="2" id="KW-0815">Transposition</keyword>
<evidence type="ECO:0008006" key="9">
    <source>
        <dbReference type="Google" id="ProtNLM"/>
    </source>
</evidence>
<evidence type="ECO:0000313" key="7">
    <source>
        <dbReference type="EMBL" id="OWQ91391.1"/>
    </source>
</evidence>
<dbReference type="GO" id="GO:0006313">
    <property type="term" value="P:DNA transposition"/>
    <property type="evidence" value="ECO:0007669"/>
    <property type="project" value="InterPro"/>
</dbReference>
<evidence type="ECO:0000256" key="4">
    <source>
        <dbReference type="ARBA" id="ARBA00023172"/>
    </source>
</evidence>
<sequence>MPSFHLRFVGRDVLPRGLSSREVEESFALSADDLHELKHEFRGNARIGAAYQLLMLRATGRLPDAMTGIPKALLQYMTMSMGMRAPDIASLASLYKDAHTSGLHKQWARERADFSIADEPVHAALLDALHQLAATAVSLDDLVKQAEMWLYEKRYVLPGDRAIRDLARKAFAAQEAAAIKAVMSGVPAHQRIAALRELYSKRPGPGSVTVLEWLREPPGKHGRATLKEITDKIHCVKKWGVETWKLEGIPLTRLRAYGHEVVGRPPSETKRLVEQQQILQLCAFSYVVLLDLNDQAADVGGRCVVDLYRKASGRVQKKQAVSSVDLRAERVKFKEVLHDPSLKDKEIVAALRALLPKEEHDFAGTRAAMIRQSLVDDDAPRVTALLHSLAVLDIRGVDGDKAMQQLTTLQSLAECGATSLPQDFDISMADPSWHDLLSSPDRRKALAALKACAMTAVRKGVRGGKLWVAHSTRHRSREEQLIPPKEWSASSKSLIRALSLTDDPDKYLQRVLSRVDECLKQLSEAVRTGVVTVDSRGEMHIDPIQALEVEPQVTNTRDTLFKKIGDQQFAGMLVEIDAKTGLSEALLGRRAKDLDELKALYGALFAHGTENTAKGVCAMIPGLQVSHITTAMRAIEARGRLRDANNRVIEYQQSFPIASLWGEGDKASADSMTIDTSRHLHSARVEHRRKTHGVGIYVHMSDTWSLFYDQPIVLNDRQAGSAVHGVEAYNVSRREDQIRLQLLAVDTHGYTNAAMTVSKLLGFDLCVRLQRLSERKIYLPWGAQVPEDLERLNVGKASLKRIREGWSELMRLIASIRQGKLTAREALSRLGSAAKGDVVHSAADELGKLLRTIFLCDYFTKPEFRREMHALLNRGESVHFLQRAVYHGRVGVSRGRRSDELMAISGAHTLLTNVVIAWNTMKMQDVIDYWRANRQPIEDSWIRRMGPVHFEHINFRGIISFNFDPFTDALLDKQPRKRTRVA</sequence>